<dbReference type="GO" id="GO:0017148">
    <property type="term" value="P:negative regulation of translation"/>
    <property type="evidence" value="ECO:0007669"/>
    <property type="project" value="TreeGrafter"/>
</dbReference>
<comment type="caution">
    <text evidence="2">The sequence shown here is derived from an EMBL/GenBank/DDBJ whole genome shotgun (WGS) entry which is preliminary data.</text>
</comment>
<comment type="similarity">
    <text evidence="1">Belongs to the Iojap/RsfS family.</text>
</comment>
<dbReference type="GO" id="GO:0090071">
    <property type="term" value="P:negative regulation of ribosome biogenesis"/>
    <property type="evidence" value="ECO:0007669"/>
    <property type="project" value="TreeGrafter"/>
</dbReference>
<dbReference type="Pfam" id="PF02410">
    <property type="entry name" value="RsfS"/>
    <property type="match status" value="1"/>
</dbReference>
<evidence type="ECO:0000313" key="2">
    <source>
        <dbReference type="EMBL" id="KKN11910.1"/>
    </source>
</evidence>
<evidence type="ECO:0008006" key="3">
    <source>
        <dbReference type="Google" id="ProtNLM"/>
    </source>
</evidence>
<dbReference type="NCBIfam" id="TIGR00090">
    <property type="entry name" value="rsfS_iojap_ybeB"/>
    <property type="match status" value="1"/>
</dbReference>
<dbReference type="InterPro" id="IPR043519">
    <property type="entry name" value="NT_sf"/>
</dbReference>
<dbReference type="PANTHER" id="PTHR21043:SF0">
    <property type="entry name" value="MITOCHONDRIAL ASSEMBLY OF RIBOSOMAL LARGE SUBUNIT PROTEIN 1"/>
    <property type="match status" value="1"/>
</dbReference>
<proteinExistence type="inferred from homology"/>
<name>A0A0F9MXA8_9ZZZZ</name>
<accession>A0A0F9MXA8</accession>
<gene>
    <name evidence="2" type="ORF">LCGC14_1021750</name>
</gene>
<dbReference type="Gene3D" id="3.30.460.10">
    <property type="entry name" value="Beta Polymerase, domain 2"/>
    <property type="match status" value="1"/>
</dbReference>
<sequence length="92" mass="10831">MVVLDLRKIADIFEYFLIFSASNTRHLKIVTDYIVEELKKKKIKLISKEGSAQSGWILLDYGDIIVHGFLEETRSFYDLERLFKDAKSWTIE</sequence>
<dbReference type="GO" id="GO:0043023">
    <property type="term" value="F:ribosomal large subunit binding"/>
    <property type="evidence" value="ECO:0007669"/>
    <property type="project" value="TreeGrafter"/>
</dbReference>
<protein>
    <recommendedName>
        <fullName evidence="3">Ribosome silencing factor</fullName>
    </recommendedName>
</protein>
<evidence type="ECO:0000256" key="1">
    <source>
        <dbReference type="ARBA" id="ARBA00010574"/>
    </source>
</evidence>
<dbReference type="InterPro" id="IPR004394">
    <property type="entry name" value="Iojap/RsfS/C7orf30"/>
</dbReference>
<dbReference type="EMBL" id="LAZR01004088">
    <property type="protein sequence ID" value="KKN11910.1"/>
    <property type="molecule type" value="Genomic_DNA"/>
</dbReference>
<dbReference type="SUPFAM" id="SSF81301">
    <property type="entry name" value="Nucleotidyltransferase"/>
    <property type="match status" value="1"/>
</dbReference>
<dbReference type="PANTHER" id="PTHR21043">
    <property type="entry name" value="IOJAP SUPERFAMILY ORTHOLOG"/>
    <property type="match status" value="1"/>
</dbReference>
<reference evidence="2" key="1">
    <citation type="journal article" date="2015" name="Nature">
        <title>Complex archaea that bridge the gap between prokaryotes and eukaryotes.</title>
        <authorList>
            <person name="Spang A."/>
            <person name="Saw J.H."/>
            <person name="Jorgensen S.L."/>
            <person name="Zaremba-Niedzwiedzka K."/>
            <person name="Martijn J."/>
            <person name="Lind A.E."/>
            <person name="van Eijk R."/>
            <person name="Schleper C."/>
            <person name="Guy L."/>
            <person name="Ettema T.J."/>
        </authorList>
    </citation>
    <scope>NUCLEOTIDE SEQUENCE</scope>
</reference>
<organism evidence="2">
    <name type="scientific">marine sediment metagenome</name>
    <dbReference type="NCBI Taxonomy" id="412755"/>
    <lineage>
        <taxon>unclassified sequences</taxon>
        <taxon>metagenomes</taxon>
        <taxon>ecological metagenomes</taxon>
    </lineage>
</organism>
<dbReference type="AlphaFoldDB" id="A0A0F9MXA8"/>